<dbReference type="Pfam" id="PF02615">
    <property type="entry name" value="Ldh_2"/>
    <property type="match status" value="1"/>
</dbReference>
<sequence length="332" mass="33863">MPILSLDEIETLARRKLAACGAGDIAAASVARSVRRAEEDGLGSVGLGYLGTYLSHLRSGKVDGRAEPRVERPRAGTVLADAGHGFAHPAFDRASAVLVAAAREAGTATLAIRRSYSIGVVGHPVEDIAAEGLIALAFTNSPANMAPWGGRKPLFGTNPLAFAAPRAGKPPLVIDLATTQVAKVTLTAAARRGGPLPEGWAFDAEGRPTTDPAAALAGSMAPFGGAKGAMLALIVEILAAGLAGAAFSKDASPYARADGPPPGVGQCIIAFDPSAFSPDFPERIEGLFAAIAAQDGARLPGDRRLSARMTARAHGVDVDPELLAQIEEISAA</sequence>
<name>A0ABW0H2E7_9HYPH</name>
<organism evidence="3 4">
    <name type="scientific">Bosea vestrisii</name>
    <dbReference type="NCBI Taxonomy" id="151416"/>
    <lineage>
        <taxon>Bacteria</taxon>
        <taxon>Pseudomonadati</taxon>
        <taxon>Pseudomonadota</taxon>
        <taxon>Alphaproteobacteria</taxon>
        <taxon>Hyphomicrobiales</taxon>
        <taxon>Boseaceae</taxon>
        <taxon>Bosea</taxon>
    </lineage>
</organism>
<dbReference type="RefSeq" id="WP_377006219.1">
    <property type="nucleotide sequence ID" value="NZ_JBHSLV010000004.1"/>
</dbReference>
<dbReference type="PANTHER" id="PTHR11091:SF0">
    <property type="entry name" value="MALATE DEHYDROGENASE"/>
    <property type="match status" value="1"/>
</dbReference>
<proteinExistence type="inferred from homology"/>
<keyword evidence="4" id="KW-1185">Reference proteome</keyword>
<evidence type="ECO:0000256" key="1">
    <source>
        <dbReference type="ARBA" id="ARBA00006056"/>
    </source>
</evidence>
<evidence type="ECO:0000313" key="3">
    <source>
        <dbReference type="EMBL" id="MFC5391372.1"/>
    </source>
</evidence>
<evidence type="ECO:0000313" key="4">
    <source>
        <dbReference type="Proteomes" id="UP001596104"/>
    </source>
</evidence>
<evidence type="ECO:0000256" key="2">
    <source>
        <dbReference type="ARBA" id="ARBA00023002"/>
    </source>
</evidence>
<dbReference type="Gene3D" id="3.30.1370.60">
    <property type="entry name" value="Hypothetical oxidoreductase yiak, domain 2"/>
    <property type="match status" value="1"/>
</dbReference>
<dbReference type="EMBL" id="JBHSLV010000004">
    <property type="protein sequence ID" value="MFC5391372.1"/>
    <property type="molecule type" value="Genomic_DNA"/>
</dbReference>
<reference evidence="4" key="1">
    <citation type="journal article" date="2019" name="Int. J. Syst. Evol. Microbiol.">
        <title>The Global Catalogue of Microorganisms (GCM) 10K type strain sequencing project: providing services to taxonomists for standard genome sequencing and annotation.</title>
        <authorList>
            <consortium name="The Broad Institute Genomics Platform"/>
            <consortium name="The Broad Institute Genome Sequencing Center for Infectious Disease"/>
            <person name="Wu L."/>
            <person name="Ma J."/>
        </authorList>
    </citation>
    <scope>NUCLEOTIDE SEQUENCE [LARGE SCALE GENOMIC DNA]</scope>
    <source>
        <strain evidence="4">CGMCC 1.16326</strain>
    </source>
</reference>
<dbReference type="Proteomes" id="UP001596104">
    <property type="component" value="Unassembled WGS sequence"/>
</dbReference>
<dbReference type="SUPFAM" id="SSF89733">
    <property type="entry name" value="L-sulfolactate dehydrogenase-like"/>
    <property type="match status" value="1"/>
</dbReference>
<accession>A0ABW0H2E7</accession>
<dbReference type="Gene3D" id="1.10.1530.10">
    <property type="match status" value="1"/>
</dbReference>
<comment type="similarity">
    <text evidence="1">Belongs to the LDH2/MDH2 oxidoreductase family.</text>
</comment>
<keyword evidence="2" id="KW-0560">Oxidoreductase</keyword>
<dbReference type="InterPro" id="IPR043144">
    <property type="entry name" value="Mal/L-sulf/L-lact_DH-like_ah"/>
</dbReference>
<comment type="caution">
    <text evidence="3">The sequence shown here is derived from an EMBL/GenBank/DDBJ whole genome shotgun (WGS) entry which is preliminary data.</text>
</comment>
<gene>
    <name evidence="3" type="ORF">ACFPPC_01825</name>
</gene>
<dbReference type="InterPro" id="IPR043143">
    <property type="entry name" value="Mal/L-sulf/L-lact_DH-like_NADP"/>
</dbReference>
<dbReference type="InterPro" id="IPR036111">
    <property type="entry name" value="Mal/L-sulfo/L-lacto_DH-like_sf"/>
</dbReference>
<dbReference type="PANTHER" id="PTHR11091">
    <property type="entry name" value="OXIDOREDUCTASE-RELATED"/>
    <property type="match status" value="1"/>
</dbReference>
<protein>
    <submittedName>
        <fullName evidence="3">Ldh family oxidoreductase</fullName>
    </submittedName>
</protein>
<dbReference type="InterPro" id="IPR003767">
    <property type="entry name" value="Malate/L-lactate_DH-like"/>
</dbReference>